<dbReference type="Pfam" id="PF00226">
    <property type="entry name" value="DnaJ"/>
    <property type="match status" value="1"/>
</dbReference>
<dbReference type="SUPFAM" id="SSF46565">
    <property type="entry name" value="Chaperone J-domain"/>
    <property type="match status" value="1"/>
</dbReference>
<dbReference type="PROSITE" id="PS50076">
    <property type="entry name" value="DNAJ_2"/>
    <property type="match status" value="1"/>
</dbReference>
<feature type="compositionally biased region" description="Low complexity" evidence="2">
    <location>
        <begin position="76"/>
        <end position="86"/>
    </location>
</feature>
<evidence type="ECO:0000313" key="4">
    <source>
        <dbReference type="EMBL" id="WMX25303.1"/>
    </source>
</evidence>
<feature type="domain" description="J" evidence="3">
    <location>
        <begin position="8"/>
        <end position="83"/>
    </location>
</feature>
<feature type="region of interest" description="Disordered" evidence="2">
    <location>
        <begin position="66"/>
        <end position="101"/>
    </location>
</feature>
<dbReference type="EMBL" id="OQ540584">
    <property type="protein sequence ID" value="WMX25303.1"/>
    <property type="molecule type" value="Genomic_DNA"/>
</dbReference>
<dbReference type="CDD" id="cd06257">
    <property type="entry name" value="DnaJ"/>
    <property type="match status" value="1"/>
</dbReference>
<evidence type="ECO:0000259" key="3">
    <source>
        <dbReference type="PROSITE" id="PS50076"/>
    </source>
</evidence>
<name>A0AA51Z3M9_9POLY</name>
<accession>A0AA51Z3M9</accession>
<sequence>MESSSFSELLSLLELPSGASIISIQTAYRRKALTYHPDKGGDEEKMKRLNALMELFKESQDLYCSETLDDEETPDDSAYASASYGGNSQTPTDPGPSPSVSPIKDALIKLMDFKAAMECMFAANKARRKQCLDLPLLHAERLFNRVPWEKFNPDFF</sequence>
<evidence type="ECO:0000256" key="2">
    <source>
        <dbReference type="SAM" id="MobiDB-lite"/>
    </source>
</evidence>
<organism evidence="4">
    <name type="scientific">kestrel polyomavirus 1</name>
    <dbReference type="NCBI Taxonomy" id="3074466"/>
    <lineage>
        <taxon>Viruses</taxon>
        <taxon>Monodnaviria</taxon>
        <taxon>Shotokuvirae</taxon>
        <taxon>Cossaviricota</taxon>
        <taxon>Papovaviricetes</taxon>
        <taxon>Sepolyvirales</taxon>
        <taxon>Polyomaviridae</taxon>
        <taxon>Gammapolyomavirus</taxon>
    </lineage>
</organism>
<keyword evidence="1" id="KW-0244">Early protein</keyword>
<dbReference type="InterPro" id="IPR001623">
    <property type="entry name" value="DnaJ_domain"/>
</dbReference>
<dbReference type="Gene3D" id="1.10.287.110">
    <property type="entry name" value="DnaJ domain"/>
    <property type="match status" value="1"/>
</dbReference>
<evidence type="ECO:0000256" key="1">
    <source>
        <dbReference type="ARBA" id="ARBA00022518"/>
    </source>
</evidence>
<protein>
    <submittedName>
        <fullName evidence="4">Small t antigen</fullName>
    </submittedName>
</protein>
<dbReference type="SMART" id="SM00271">
    <property type="entry name" value="DnaJ"/>
    <property type="match status" value="1"/>
</dbReference>
<dbReference type="InterPro" id="IPR036869">
    <property type="entry name" value="J_dom_sf"/>
</dbReference>
<reference evidence="4" key="1">
    <citation type="submission" date="2023-02" db="EMBL/GenBank/DDBJ databases">
        <authorList>
            <person name="Feher E."/>
            <person name="Kaszab E."/>
            <person name="Bali K."/>
            <person name="Banyai K."/>
        </authorList>
    </citation>
    <scope>NUCLEOTIDE SEQUENCE</scope>
    <source>
        <strain evidence="4">KesPyV1</strain>
    </source>
</reference>
<proteinExistence type="predicted"/>